<dbReference type="PANTHER" id="PTHR12959:SF11">
    <property type="entry name" value="GPI TRANSAMIDASE COMPONENT PIG-T"/>
    <property type="match status" value="1"/>
</dbReference>
<proteinExistence type="predicted"/>
<evidence type="ECO:0000256" key="1">
    <source>
        <dbReference type="SAM" id="SignalP"/>
    </source>
</evidence>
<name>A0A3Q2YFF3_HIPCM</name>
<evidence type="ECO:0000313" key="2">
    <source>
        <dbReference type="Ensembl" id="ENSHCOP00000016138.1"/>
    </source>
</evidence>
<dbReference type="GeneTree" id="ENSGT00390000018558"/>
<organism evidence="2 3">
    <name type="scientific">Hippocampus comes</name>
    <name type="common">Tiger tail seahorse</name>
    <dbReference type="NCBI Taxonomy" id="109280"/>
    <lineage>
        <taxon>Eukaryota</taxon>
        <taxon>Metazoa</taxon>
        <taxon>Chordata</taxon>
        <taxon>Craniata</taxon>
        <taxon>Vertebrata</taxon>
        <taxon>Euteleostomi</taxon>
        <taxon>Actinopterygii</taxon>
        <taxon>Neopterygii</taxon>
        <taxon>Teleostei</taxon>
        <taxon>Neoteleostei</taxon>
        <taxon>Acanthomorphata</taxon>
        <taxon>Syngnathiaria</taxon>
        <taxon>Syngnathiformes</taxon>
        <taxon>Syngnathoidei</taxon>
        <taxon>Syngnathidae</taxon>
        <taxon>Hippocampus</taxon>
    </lineage>
</organism>
<keyword evidence="1" id="KW-0732">Signal</keyword>
<dbReference type="Ensembl" id="ENSHCOT00000024233.1">
    <property type="protein sequence ID" value="ENSHCOP00000016138.1"/>
    <property type="gene ID" value="ENSHCOG00000019877.1"/>
</dbReference>
<sequence length="118" mass="13547">CASSLMILALVSMADLPGRWCCLLRLQELVISPLQSGDIYASFQFRTLWEADFFGGNKVSHYRLFPKSLGQVISKFSVRELHISLTQGYWRTMQWGQPYQPSPPGAELWVWFQDSVTE</sequence>
<protein>
    <recommendedName>
        <fullName evidence="4">PIGT</fullName>
    </recommendedName>
</protein>
<reference evidence="2" key="2">
    <citation type="submission" date="2025-09" db="UniProtKB">
        <authorList>
            <consortium name="Ensembl"/>
        </authorList>
    </citation>
    <scope>IDENTIFICATION</scope>
</reference>
<dbReference type="AlphaFoldDB" id="A0A3Q2YFF3"/>
<feature type="signal peptide" evidence="1">
    <location>
        <begin position="1"/>
        <end position="21"/>
    </location>
</feature>
<dbReference type="OMA" id="WAWINDS"/>
<feature type="chain" id="PRO_5018738026" description="PIGT" evidence="1">
    <location>
        <begin position="22"/>
        <end position="118"/>
    </location>
</feature>
<dbReference type="Proteomes" id="UP000264820">
    <property type="component" value="Unplaced"/>
</dbReference>
<dbReference type="STRING" id="109280.ENSHCOP00000016138"/>
<keyword evidence="3" id="KW-1185">Reference proteome</keyword>
<dbReference type="Pfam" id="PF04113">
    <property type="entry name" value="Gpi16"/>
    <property type="match status" value="1"/>
</dbReference>
<reference evidence="2" key="1">
    <citation type="submission" date="2025-08" db="UniProtKB">
        <authorList>
            <consortium name="Ensembl"/>
        </authorList>
    </citation>
    <scope>IDENTIFICATION</scope>
</reference>
<dbReference type="GO" id="GO:0042765">
    <property type="term" value="C:GPI-anchor transamidase complex"/>
    <property type="evidence" value="ECO:0007669"/>
    <property type="project" value="InterPro"/>
</dbReference>
<dbReference type="GO" id="GO:0016255">
    <property type="term" value="P:attachment of GPI anchor to protein"/>
    <property type="evidence" value="ECO:0007669"/>
    <property type="project" value="InterPro"/>
</dbReference>
<accession>A0A3Q2YFF3</accession>
<dbReference type="PANTHER" id="PTHR12959">
    <property type="entry name" value="GPI TRANSAMIDASE COMPONENT PIG-T-RELATED"/>
    <property type="match status" value="1"/>
</dbReference>
<dbReference type="InterPro" id="IPR007245">
    <property type="entry name" value="PIG-T"/>
</dbReference>
<evidence type="ECO:0000313" key="3">
    <source>
        <dbReference type="Proteomes" id="UP000264820"/>
    </source>
</evidence>
<evidence type="ECO:0008006" key="4">
    <source>
        <dbReference type="Google" id="ProtNLM"/>
    </source>
</evidence>